<comment type="caution">
    <text evidence="1">The sequence shown here is derived from an EMBL/GenBank/DDBJ whole genome shotgun (WGS) entry which is preliminary data.</text>
</comment>
<dbReference type="SUPFAM" id="SSF53098">
    <property type="entry name" value="Ribonuclease H-like"/>
    <property type="match status" value="1"/>
</dbReference>
<evidence type="ECO:0008006" key="3">
    <source>
        <dbReference type="Google" id="ProtNLM"/>
    </source>
</evidence>
<gene>
    <name evidence="1" type="ORF">FAEUMB_27370</name>
</gene>
<dbReference type="Proteomes" id="UP000702954">
    <property type="component" value="Unassembled WGS sequence"/>
</dbReference>
<reference evidence="1 2" key="1">
    <citation type="journal article" date="2018" name="Int. J. Syst. Evol. Microbiol.">
        <title>Draft Genome Sequence of Faecalimonas umbilicata JCM 30896T, an Acetate-Producing Bacterium Isolated from Human Feces.</title>
        <authorList>
            <person name="Sakamoto M."/>
            <person name="Ikeyama N."/>
            <person name="Yuki M."/>
            <person name="Ohkuma M."/>
        </authorList>
    </citation>
    <scope>NUCLEOTIDE SEQUENCE [LARGE SCALE GENOMIC DNA]</scope>
    <source>
        <strain evidence="1 2">EGH7</strain>
    </source>
</reference>
<dbReference type="EMBL" id="BHEO01000008">
    <property type="protein sequence ID" value="GBU06196.1"/>
    <property type="molecule type" value="Genomic_DNA"/>
</dbReference>
<evidence type="ECO:0000313" key="2">
    <source>
        <dbReference type="Proteomes" id="UP000702954"/>
    </source>
</evidence>
<sequence>MKNDLIYQHYYRTEKELYTAIEEFAYVQYNHVRPHSYNNYKTPYEARYGVV</sequence>
<keyword evidence="2" id="KW-1185">Reference proteome</keyword>
<name>A0ABQ0R0X7_9FIRM</name>
<proteinExistence type="predicted"/>
<organism evidence="1 2">
    <name type="scientific">Faecalimonas umbilicata</name>
    <dbReference type="NCBI Taxonomy" id="1912855"/>
    <lineage>
        <taxon>Bacteria</taxon>
        <taxon>Bacillati</taxon>
        <taxon>Bacillota</taxon>
        <taxon>Clostridia</taxon>
        <taxon>Lachnospirales</taxon>
        <taxon>Lachnospiraceae</taxon>
        <taxon>Faecalimonas</taxon>
    </lineage>
</organism>
<dbReference type="InterPro" id="IPR012337">
    <property type="entry name" value="RNaseH-like_sf"/>
</dbReference>
<protein>
    <recommendedName>
        <fullName evidence="3">Integrase-like protein</fullName>
    </recommendedName>
</protein>
<evidence type="ECO:0000313" key="1">
    <source>
        <dbReference type="EMBL" id="GBU06196.1"/>
    </source>
</evidence>
<accession>A0ABQ0R0X7</accession>